<dbReference type="AlphaFoldDB" id="A0AAV4JV04"/>
<feature type="transmembrane region" description="Helical" evidence="5">
    <location>
        <begin position="21"/>
        <end position="44"/>
    </location>
</feature>
<feature type="transmembrane region" description="Helical" evidence="5">
    <location>
        <begin position="189"/>
        <end position="210"/>
    </location>
</feature>
<dbReference type="GO" id="GO:0016020">
    <property type="term" value="C:membrane"/>
    <property type="evidence" value="ECO:0007669"/>
    <property type="project" value="UniProtKB-SubCell"/>
</dbReference>
<accession>A0AAV4JV04</accession>
<dbReference type="Proteomes" id="UP000762676">
    <property type="component" value="Unassembled WGS sequence"/>
</dbReference>
<dbReference type="Pfam" id="PF00083">
    <property type="entry name" value="Sugar_tr"/>
    <property type="match status" value="1"/>
</dbReference>
<sequence>MGEYENILHQIRSFGPFQVRLFVLVSLFETPLAWAMLVPIFTAANPGFFCSDNSDSDFFTNSTKDDDVCYRNKTICSEILAQTEFTSIVTEWQLICDLDYVGELITSLQMMGVGIGAFITGQLADIFGRKKILFIEYALLLIVWFSTAFADSWEVYAALRVMVGGLVGGCLVVNFVLPLEFVSPRWRTFCGCIGFWAVGLMTLAPWAYFIRDWRKLNIAMSSCGITLLFLWWFIDESPRWLLIKGRFKEAENIIVKAAHFNKRPVPNLDGLQEFVRFKTVIRLRAQEIRWPKLNYSPYHDYVVHISFIIQLTFLLCPNFSVNRNIGIASCSIGARIGGIVAPQFVYLGHTSKVIPFTIFGCLALLCSLLLLVLTETRGLPLRDALHQGKNHNQDSSAHCKGLLMDTQKPLGNGVLVNGTDCAHRDGKL</sequence>
<evidence type="ECO:0000256" key="5">
    <source>
        <dbReference type="SAM" id="Phobius"/>
    </source>
</evidence>
<dbReference type="InterPro" id="IPR005828">
    <property type="entry name" value="MFS_sugar_transport-like"/>
</dbReference>
<evidence type="ECO:0000256" key="1">
    <source>
        <dbReference type="ARBA" id="ARBA00004141"/>
    </source>
</evidence>
<evidence type="ECO:0000313" key="6">
    <source>
        <dbReference type="EMBL" id="GFS26250.1"/>
    </source>
</evidence>
<comment type="caution">
    <text evidence="6">The sequence shown here is derived from an EMBL/GenBank/DDBJ whole genome shotgun (WGS) entry which is preliminary data.</text>
</comment>
<feature type="transmembrane region" description="Helical" evidence="5">
    <location>
        <begin position="132"/>
        <end position="150"/>
    </location>
</feature>
<feature type="transmembrane region" description="Helical" evidence="5">
    <location>
        <begin position="156"/>
        <end position="177"/>
    </location>
</feature>
<keyword evidence="4 5" id="KW-0472">Membrane</keyword>
<dbReference type="InterPro" id="IPR036259">
    <property type="entry name" value="MFS_trans_sf"/>
</dbReference>
<reference evidence="6 7" key="1">
    <citation type="journal article" date="2021" name="Elife">
        <title>Chloroplast acquisition without the gene transfer in kleptoplastic sea slugs, Plakobranchus ocellatus.</title>
        <authorList>
            <person name="Maeda T."/>
            <person name="Takahashi S."/>
            <person name="Yoshida T."/>
            <person name="Shimamura S."/>
            <person name="Takaki Y."/>
            <person name="Nagai Y."/>
            <person name="Toyoda A."/>
            <person name="Suzuki Y."/>
            <person name="Arimoto A."/>
            <person name="Ishii H."/>
            <person name="Satoh N."/>
            <person name="Nishiyama T."/>
            <person name="Hasebe M."/>
            <person name="Maruyama T."/>
            <person name="Minagawa J."/>
            <person name="Obokata J."/>
            <person name="Shigenobu S."/>
        </authorList>
    </citation>
    <scope>NUCLEOTIDE SEQUENCE [LARGE SCALE GENOMIC DNA]</scope>
</reference>
<dbReference type="SUPFAM" id="SSF103473">
    <property type="entry name" value="MFS general substrate transporter"/>
    <property type="match status" value="1"/>
</dbReference>
<proteinExistence type="predicted"/>
<name>A0AAV4JV04_9GAST</name>
<evidence type="ECO:0000313" key="7">
    <source>
        <dbReference type="Proteomes" id="UP000762676"/>
    </source>
</evidence>
<evidence type="ECO:0000256" key="2">
    <source>
        <dbReference type="ARBA" id="ARBA00022692"/>
    </source>
</evidence>
<feature type="transmembrane region" description="Helical" evidence="5">
    <location>
        <begin position="353"/>
        <end position="373"/>
    </location>
</feature>
<keyword evidence="3 5" id="KW-1133">Transmembrane helix</keyword>
<protein>
    <submittedName>
        <fullName evidence="6">Solute carrier family 22 member 15-like</fullName>
    </submittedName>
</protein>
<evidence type="ECO:0000256" key="4">
    <source>
        <dbReference type="ARBA" id="ARBA00023136"/>
    </source>
</evidence>
<dbReference type="EMBL" id="BMAT01003466">
    <property type="protein sequence ID" value="GFS26250.1"/>
    <property type="molecule type" value="Genomic_DNA"/>
</dbReference>
<keyword evidence="2 5" id="KW-0812">Transmembrane</keyword>
<evidence type="ECO:0000256" key="3">
    <source>
        <dbReference type="ARBA" id="ARBA00022989"/>
    </source>
</evidence>
<organism evidence="6 7">
    <name type="scientific">Elysia marginata</name>
    <dbReference type="NCBI Taxonomy" id="1093978"/>
    <lineage>
        <taxon>Eukaryota</taxon>
        <taxon>Metazoa</taxon>
        <taxon>Spiralia</taxon>
        <taxon>Lophotrochozoa</taxon>
        <taxon>Mollusca</taxon>
        <taxon>Gastropoda</taxon>
        <taxon>Heterobranchia</taxon>
        <taxon>Euthyneura</taxon>
        <taxon>Panpulmonata</taxon>
        <taxon>Sacoglossa</taxon>
        <taxon>Placobranchoidea</taxon>
        <taxon>Plakobranchidae</taxon>
        <taxon>Elysia</taxon>
    </lineage>
</organism>
<gene>
    <name evidence="6" type="ORF">ElyMa_001711600</name>
</gene>
<dbReference type="PANTHER" id="PTHR24064">
    <property type="entry name" value="SOLUTE CARRIER FAMILY 22 MEMBER"/>
    <property type="match status" value="1"/>
</dbReference>
<feature type="transmembrane region" description="Helical" evidence="5">
    <location>
        <begin position="301"/>
        <end position="321"/>
    </location>
</feature>
<dbReference type="GO" id="GO:0022857">
    <property type="term" value="F:transmembrane transporter activity"/>
    <property type="evidence" value="ECO:0007669"/>
    <property type="project" value="InterPro"/>
</dbReference>
<dbReference type="Gene3D" id="1.20.1250.20">
    <property type="entry name" value="MFS general substrate transporter like domains"/>
    <property type="match status" value="2"/>
</dbReference>
<keyword evidence="7" id="KW-1185">Reference proteome</keyword>
<feature type="transmembrane region" description="Helical" evidence="5">
    <location>
        <begin position="216"/>
        <end position="234"/>
    </location>
</feature>
<comment type="subcellular location">
    <subcellularLocation>
        <location evidence="1">Membrane</location>
        <topology evidence="1">Multi-pass membrane protein</topology>
    </subcellularLocation>
</comment>